<sequence length="89" mass="10128">MAQERLRVRRLVKAVDYYSKLIAALPTRSCAFQGNDRPHHDVRVDRPPAGHPTLPLPSSSLRGFSLSRFQTRARHPLIFLLSLVPLRSD</sequence>
<accession>A0A5B7F376</accession>
<dbReference type="AlphaFoldDB" id="A0A5B7F376"/>
<reference evidence="2 3" key="1">
    <citation type="submission" date="2019-05" db="EMBL/GenBank/DDBJ databases">
        <title>Another draft genome of Portunus trituberculatus and its Hox gene families provides insights of decapod evolution.</title>
        <authorList>
            <person name="Jeong J.-H."/>
            <person name="Song I."/>
            <person name="Kim S."/>
            <person name="Choi T."/>
            <person name="Kim D."/>
            <person name="Ryu S."/>
            <person name="Kim W."/>
        </authorList>
    </citation>
    <scope>NUCLEOTIDE SEQUENCE [LARGE SCALE GENOMIC DNA]</scope>
    <source>
        <tissue evidence="2">Muscle</tissue>
    </source>
</reference>
<protein>
    <submittedName>
        <fullName evidence="2">Uncharacterized protein</fullName>
    </submittedName>
</protein>
<name>A0A5B7F376_PORTR</name>
<keyword evidence="3" id="KW-1185">Reference proteome</keyword>
<comment type="caution">
    <text evidence="2">The sequence shown here is derived from an EMBL/GenBank/DDBJ whole genome shotgun (WGS) entry which is preliminary data.</text>
</comment>
<feature type="compositionally biased region" description="Basic and acidic residues" evidence="1">
    <location>
        <begin position="36"/>
        <end position="48"/>
    </location>
</feature>
<dbReference type="Proteomes" id="UP000324222">
    <property type="component" value="Unassembled WGS sequence"/>
</dbReference>
<proteinExistence type="predicted"/>
<feature type="region of interest" description="Disordered" evidence="1">
    <location>
        <begin position="34"/>
        <end position="57"/>
    </location>
</feature>
<evidence type="ECO:0000313" key="3">
    <source>
        <dbReference type="Proteomes" id="UP000324222"/>
    </source>
</evidence>
<organism evidence="2 3">
    <name type="scientific">Portunus trituberculatus</name>
    <name type="common">Swimming crab</name>
    <name type="synonym">Neptunus trituberculatus</name>
    <dbReference type="NCBI Taxonomy" id="210409"/>
    <lineage>
        <taxon>Eukaryota</taxon>
        <taxon>Metazoa</taxon>
        <taxon>Ecdysozoa</taxon>
        <taxon>Arthropoda</taxon>
        <taxon>Crustacea</taxon>
        <taxon>Multicrustacea</taxon>
        <taxon>Malacostraca</taxon>
        <taxon>Eumalacostraca</taxon>
        <taxon>Eucarida</taxon>
        <taxon>Decapoda</taxon>
        <taxon>Pleocyemata</taxon>
        <taxon>Brachyura</taxon>
        <taxon>Eubrachyura</taxon>
        <taxon>Portunoidea</taxon>
        <taxon>Portunidae</taxon>
        <taxon>Portuninae</taxon>
        <taxon>Portunus</taxon>
    </lineage>
</organism>
<dbReference type="EMBL" id="VSRR010005206">
    <property type="protein sequence ID" value="MPC41840.1"/>
    <property type="molecule type" value="Genomic_DNA"/>
</dbReference>
<evidence type="ECO:0000313" key="2">
    <source>
        <dbReference type="EMBL" id="MPC41840.1"/>
    </source>
</evidence>
<gene>
    <name evidence="2" type="ORF">E2C01_035447</name>
</gene>
<evidence type="ECO:0000256" key="1">
    <source>
        <dbReference type="SAM" id="MobiDB-lite"/>
    </source>
</evidence>